<name>A0ABM1S7A1_LIMPO</name>
<sequence length="421" mass="46209">MKLVAKSIAIVILVCFGIVDASTQIISTEKLNDILIESLKKTVSNLPDPLQVADLDFTITAGSLKDINTILSAIKLLGLNSIEVKDVQLINESITKGEIILFSPKLDISGTGMITGRISPFLPNFTFSGSFIARPADITVQVQFTSAKTPSDVFTLTNVSSAWNFGSNIDFSFDILMGTLSTLNEIIISRFKSEINSQILKTLITSLIPDLQLLLENATIVHFSESLKKVSTTGSNNSTNAGPLCNSTLAFVDQLVTYLKDILNASDPIRTGRFQLIFILVNNGQLSGFSKIQRVGDAKVSCNTTDGRDVALFNLSVSNVQFEQHGRFYFFGKWLFQEIRATLSTLLIQVQVAIGGAGMPSVLQVFDLIDTGNVNTTVLGQSRLIQFLSSSPWFRFIIKNIVVRLVFDQIRLAFNECLQQM</sequence>
<dbReference type="InterPro" id="IPR038602">
    <property type="entry name" value="Mite_allergen_7_sf"/>
</dbReference>
<dbReference type="RefSeq" id="XP_022239506.1">
    <property type="nucleotide sequence ID" value="XM_022383798.1"/>
</dbReference>
<protein>
    <submittedName>
        <fullName evidence="3">Uncharacterized protein LOC111085404</fullName>
    </submittedName>
</protein>
<organism evidence="2 3">
    <name type="scientific">Limulus polyphemus</name>
    <name type="common">Atlantic horseshoe crab</name>
    <dbReference type="NCBI Taxonomy" id="6850"/>
    <lineage>
        <taxon>Eukaryota</taxon>
        <taxon>Metazoa</taxon>
        <taxon>Ecdysozoa</taxon>
        <taxon>Arthropoda</taxon>
        <taxon>Chelicerata</taxon>
        <taxon>Merostomata</taxon>
        <taxon>Xiphosura</taxon>
        <taxon>Limulidae</taxon>
        <taxon>Limulus</taxon>
    </lineage>
</organism>
<evidence type="ECO:0000313" key="2">
    <source>
        <dbReference type="Proteomes" id="UP000694941"/>
    </source>
</evidence>
<dbReference type="Proteomes" id="UP000694941">
    <property type="component" value="Unplaced"/>
</dbReference>
<proteinExistence type="predicted"/>
<evidence type="ECO:0000313" key="3">
    <source>
        <dbReference type="RefSeq" id="XP_022239506.1"/>
    </source>
</evidence>
<keyword evidence="2" id="KW-1185">Reference proteome</keyword>
<reference evidence="3" key="1">
    <citation type="submission" date="2025-08" db="UniProtKB">
        <authorList>
            <consortium name="RefSeq"/>
        </authorList>
    </citation>
    <scope>IDENTIFICATION</scope>
    <source>
        <tissue evidence="3">Muscle</tissue>
    </source>
</reference>
<dbReference type="GeneID" id="111085404"/>
<gene>
    <name evidence="3" type="primary">LOC111085404</name>
</gene>
<evidence type="ECO:0000256" key="1">
    <source>
        <dbReference type="SAM" id="SignalP"/>
    </source>
</evidence>
<feature type="chain" id="PRO_5045944721" evidence="1">
    <location>
        <begin position="22"/>
        <end position="421"/>
    </location>
</feature>
<keyword evidence="1" id="KW-0732">Signal</keyword>
<accession>A0ABM1S7A1</accession>
<feature type="signal peptide" evidence="1">
    <location>
        <begin position="1"/>
        <end position="21"/>
    </location>
</feature>
<dbReference type="Gene3D" id="3.15.10.50">
    <property type="match status" value="1"/>
</dbReference>